<keyword evidence="6" id="KW-1185">Reference proteome</keyword>
<evidence type="ECO:0000313" key="5">
    <source>
        <dbReference type="EMBL" id="MCB6183566.1"/>
    </source>
</evidence>
<name>A0ABS8D6G5_9NEIS</name>
<dbReference type="EC" id="2.7.7.65" evidence="1"/>
<dbReference type="InterPro" id="IPR050469">
    <property type="entry name" value="Diguanylate_Cyclase"/>
</dbReference>
<dbReference type="InterPro" id="IPR035965">
    <property type="entry name" value="PAS-like_dom_sf"/>
</dbReference>
<dbReference type="Pfam" id="PF00989">
    <property type="entry name" value="PAS"/>
    <property type="match status" value="1"/>
</dbReference>
<dbReference type="Gene3D" id="3.30.450.20">
    <property type="entry name" value="PAS domain"/>
    <property type="match status" value="1"/>
</dbReference>
<proteinExistence type="predicted"/>
<protein>
    <recommendedName>
        <fullName evidence="1">diguanylate cyclase</fullName>
        <ecNumber evidence="1">2.7.7.65</ecNumber>
    </recommendedName>
</protein>
<comment type="caution">
    <text evidence="5">The sequence shown here is derived from an EMBL/GenBank/DDBJ whole genome shotgun (WGS) entry which is preliminary data.</text>
</comment>
<dbReference type="InterPro" id="IPR013767">
    <property type="entry name" value="PAS_fold"/>
</dbReference>
<dbReference type="PROSITE" id="PS50887">
    <property type="entry name" value="GGDEF"/>
    <property type="match status" value="1"/>
</dbReference>
<dbReference type="Proteomes" id="UP001165395">
    <property type="component" value="Unassembled WGS sequence"/>
</dbReference>
<dbReference type="NCBIfam" id="TIGR00254">
    <property type="entry name" value="GGDEF"/>
    <property type="match status" value="1"/>
</dbReference>
<dbReference type="CDD" id="cd00130">
    <property type="entry name" value="PAS"/>
    <property type="match status" value="1"/>
</dbReference>
<dbReference type="RefSeq" id="WP_227180348.1">
    <property type="nucleotide sequence ID" value="NZ_JAJBZT010000004.1"/>
</dbReference>
<dbReference type="Pfam" id="PF00990">
    <property type="entry name" value="GGDEF"/>
    <property type="match status" value="1"/>
</dbReference>
<evidence type="ECO:0000256" key="2">
    <source>
        <dbReference type="ARBA" id="ARBA00034247"/>
    </source>
</evidence>
<organism evidence="5 6">
    <name type="scientific">Leeia speluncae</name>
    <dbReference type="NCBI Taxonomy" id="2884804"/>
    <lineage>
        <taxon>Bacteria</taxon>
        <taxon>Pseudomonadati</taxon>
        <taxon>Pseudomonadota</taxon>
        <taxon>Betaproteobacteria</taxon>
        <taxon>Neisseriales</taxon>
        <taxon>Leeiaceae</taxon>
        <taxon>Leeia</taxon>
    </lineage>
</organism>
<dbReference type="SUPFAM" id="SSF55073">
    <property type="entry name" value="Nucleotide cyclase"/>
    <property type="match status" value="1"/>
</dbReference>
<gene>
    <name evidence="5" type="ORF">LIN78_08400</name>
</gene>
<reference evidence="5" key="1">
    <citation type="submission" date="2021-10" db="EMBL/GenBank/DDBJ databases">
        <title>The complete genome sequence of Leeia sp. TBRC 13508.</title>
        <authorList>
            <person name="Charoenyingcharoen P."/>
            <person name="Yukphan P."/>
        </authorList>
    </citation>
    <scope>NUCLEOTIDE SEQUENCE</scope>
    <source>
        <strain evidence="5">TBRC 13508</strain>
    </source>
</reference>
<dbReference type="Gene3D" id="3.30.70.270">
    <property type="match status" value="1"/>
</dbReference>
<dbReference type="EMBL" id="JAJBZT010000004">
    <property type="protein sequence ID" value="MCB6183566.1"/>
    <property type="molecule type" value="Genomic_DNA"/>
</dbReference>
<feature type="domain" description="PAS" evidence="3">
    <location>
        <begin position="6"/>
        <end position="54"/>
    </location>
</feature>
<dbReference type="PANTHER" id="PTHR45138:SF9">
    <property type="entry name" value="DIGUANYLATE CYCLASE DGCM-RELATED"/>
    <property type="match status" value="1"/>
</dbReference>
<dbReference type="InterPro" id="IPR043128">
    <property type="entry name" value="Rev_trsase/Diguanyl_cyclase"/>
</dbReference>
<feature type="domain" description="GGDEF" evidence="4">
    <location>
        <begin position="183"/>
        <end position="315"/>
    </location>
</feature>
<dbReference type="CDD" id="cd01949">
    <property type="entry name" value="GGDEF"/>
    <property type="match status" value="1"/>
</dbReference>
<evidence type="ECO:0000259" key="3">
    <source>
        <dbReference type="PROSITE" id="PS50112"/>
    </source>
</evidence>
<dbReference type="NCBIfam" id="TIGR00229">
    <property type="entry name" value="sensory_box"/>
    <property type="match status" value="1"/>
</dbReference>
<dbReference type="PROSITE" id="PS50112">
    <property type="entry name" value="PAS"/>
    <property type="match status" value="1"/>
</dbReference>
<dbReference type="InterPro" id="IPR000160">
    <property type="entry name" value="GGDEF_dom"/>
</dbReference>
<comment type="catalytic activity">
    <reaction evidence="2">
        <text>2 GTP = 3',3'-c-di-GMP + 2 diphosphate</text>
        <dbReference type="Rhea" id="RHEA:24898"/>
        <dbReference type="ChEBI" id="CHEBI:33019"/>
        <dbReference type="ChEBI" id="CHEBI:37565"/>
        <dbReference type="ChEBI" id="CHEBI:58805"/>
        <dbReference type="EC" id="2.7.7.65"/>
    </reaction>
</comment>
<dbReference type="PANTHER" id="PTHR45138">
    <property type="entry name" value="REGULATORY COMPONENTS OF SENSORY TRANSDUCTION SYSTEM"/>
    <property type="match status" value="1"/>
</dbReference>
<evidence type="ECO:0000256" key="1">
    <source>
        <dbReference type="ARBA" id="ARBA00012528"/>
    </source>
</evidence>
<dbReference type="SUPFAM" id="SSF55785">
    <property type="entry name" value="PYP-like sensor domain (PAS domain)"/>
    <property type="match status" value="1"/>
</dbReference>
<dbReference type="SMART" id="SM00267">
    <property type="entry name" value="GGDEF"/>
    <property type="match status" value="1"/>
</dbReference>
<evidence type="ECO:0000259" key="4">
    <source>
        <dbReference type="PROSITE" id="PS50887"/>
    </source>
</evidence>
<dbReference type="SMART" id="SM00091">
    <property type="entry name" value="PAS"/>
    <property type="match status" value="1"/>
</dbReference>
<evidence type="ECO:0000313" key="6">
    <source>
        <dbReference type="Proteomes" id="UP001165395"/>
    </source>
</evidence>
<accession>A0ABS8D6G5</accession>
<sequence length="315" mass="35322">MPSLESTQLAPAVIDNIEAGLFIVDSDFRIVMWNAYLAKHSGIAEEALLGKHLFEAFPELPQKWLEKKLKGVLLLKNFSFTSWEQRPWLFQFDHNRPITGGIDCMRQNCVFTPLKDPETGLVSFVSVTIFDVTDTAIYQQQLTEALAKLEESNITDGLTGIYNRRYLQQRYHSEFGRASRHGSNLTTIIFDLDHFKRVNDTYGHLAGDEVLKTVAKRVKSLVRALDVVGRYGGEEFALILPDTDLEGGLTLAERIRETIAADPVPFGDIEIPVSASLGVSQFSPEMTNYELMVQAADQALYEAKHNGRNQVVAAK</sequence>
<dbReference type="InterPro" id="IPR000014">
    <property type="entry name" value="PAS"/>
</dbReference>
<dbReference type="InterPro" id="IPR029787">
    <property type="entry name" value="Nucleotide_cyclase"/>
</dbReference>